<dbReference type="InterPro" id="IPR014869">
    <property type="entry name" value="GT-D"/>
</dbReference>
<protein>
    <recommendedName>
        <fullName evidence="1">Glycosyltransferase GT-D fold domain-containing protein</fullName>
    </recommendedName>
</protein>
<dbReference type="AlphaFoldDB" id="A0A166GBB7"/>
<dbReference type="PATRIC" id="fig|33960.6.peg.3134"/>
<sequence>MLFKNIKKSKQVQLLIRLAKAPFFFPYLYIVHFKFHFNIHSPLETSHILLHGNSISRFGDGEFNIALRRKSIGFQPYSDGLRNDLYQVLLCKNVCIAIPHSFKSTKPDKFLVKTFWWMYVTLHYKEIKAFVNKTNEHTFLDASFSRTVTELKNKNDISNVIKNVRNLWSSKHIIMIEGAETRFGVGNDLFSQAIDVSRILAPVKDAYSKSDAIIKSVNQLLISKKNLTGWANKNVIILIALGPTASILVKQLNSICQCIDIGHFDLQYEYLKQGYYHSVPVTDRYDNEISGGSSVIDSNDSTYHSEIISNLSII</sequence>
<name>A0A166GBB7_SECCO</name>
<dbReference type="Pfam" id="PF08759">
    <property type="entry name" value="GT-D"/>
    <property type="match status" value="1"/>
</dbReference>
<gene>
    <name evidence="2" type="ORF">TY91_12265</name>
</gene>
<evidence type="ECO:0000259" key="1">
    <source>
        <dbReference type="Pfam" id="PF08759"/>
    </source>
</evidence>
<feature type="domain" description="Glycosyltransferase GT-D fold" evidence="1">
    <location>
        <begin position="55"/>
        <end position="288"/>
    </location>
</feature>
<evidence type="ECO:0000313" key="2">
    <source>
        <dbReference type="EMBL" id="KZL37979.1"/>
    </source>
</evidence>
<comment type="caution">
    <text evidence="2">The sequence shown here is derived from an EMBL/GenBank/DDBJ whole genome shotgun (WGS) entry which is preliminary data.</text>
</comment>
<reference evidence="2 3" key="1">
    <citation type="submission" date="2015-02" db="EMBL/GenBank/DDBJ databases">
        <title>Draft genome sequence of Lactobacillus collinoides CUPV2371 isolated from a natural cider, the first genome sequence of a strain of this species.</title>
        <authorList>
            <person name="Puertas A.I."/>
            <person name="Spano G."/>
            <person name="Capozzi V."/>
            <person name="Lamontanara A."/>
            <person name="Orru L."/>
            <person name="Duenas M.T."/>
        </authorList>
    </citation>
    <scope>NUCLEOTIDE SEQUENCE [LARGE SCALE GENOMIC DNA]</scope>
    <source>
        <strain evidence="2 3">237</strain>
    </source>
</reference>
<evidence type="ECO:0000313" key="3">
    <source>
        <dbReference type="Proteomes" id="UP000076480"/>
    </source>
</evidence>
<dbReference type="EMBL" id="JYDC01000073">
    <property type="protein sequence ID" value="KZL37979.1"/>
    <property type="molecule type" value="Genomic_DNA"/>
</dbReference>
<accession>A0A166GBB7</accession>
<organism evidence="2 3">
    <name type="scientific">Secundilactobacillus collinoides</name>
    <name type="common">Lactobacillus collinoides</name>
    <dbReference type="NCBI Taxonomy" id="33960"/>
    <lineage>
        <taxon>Bacteria</taxon>
        <taxon>Bacillati</taxon>
        <taxon>Bacillota</taxon>
        <taxon>Bacilli</taxon>
        <taxon>Lactobacillales</taxon>
        <taxon>Lactobacillaceae</taxon>
        <taxon>Secundilactobacillus</taxon>
    </lineage>
</organism>
<proteinExistence type="predicted"/>
<dbReference type="Proteomes" id="UP000076480">
    <property type="component" value="Unassembled WGS sequence"/>
</dbReference>
<keyword evidence="3" id="KW-1185">Reference proteome</keyword>